<evidence type="ECO:0000313" key="2">
    <source>
        <dbReference type="EMBL" id="KAJ9573629.1"/>
    </source>
</evidence>
<reference evidence="2" key="2">
    <citation type="submission" date="2023-05" db="EMBL/GenBank/DDBJ databases">
        <authorList>
            <person name="Fouks B."/>
        </authorList>
    </citation>
    <scope>NUCLEOTIDE SEQUENCE</scope>
    <source>
        <strain evidence="2">Stay&amp;Tobe</strain>
        <tissue evidence="2">Testes</tissue>
    </source>
</reference>
<gene>
    <name evidence="2" type="ORF">L9F63_008970</name>
</gene>
<dbReference type="AlphaFoldDB" id="A0AAD8E1V9"/>
<sequence length="264" mass="29557">MENLLRAENPSSETRRKSISVEPYLRLQNKSTSWSSKSESDISTLDRGEVDRYRVKKLIADTPHFCAQRRNSLHVEPYTSTSMSVDVSNGYAVPFPIVKKRSASVVDYGNVAVSTESRKVSVSSEPPNICQCIGRQKFIEGHYKATYICDVTKEDISNPERASQNVPTPSARKSIQDEEKGRIYSNFMASNCVMHKFQVPGSSQDDENHYGNCTCMENVGKRSVRSRRVSKASSTSSVRSTCKRNRDAGIPKLSDLCVRILINS</sequence>
<dbReference type="Proteomes" id="UP001233999">
    <property type="component" value="Unassembled WGS sequence"/>
</dbReference>
<evidence type="ECO:0000313" key="3">
    <source>
        <dbReference type="Proteomes" id="UP001233999"/>
    </source>
</evidence>
<evidence type="ECO:0000256" key="1">
    <source>
        <dbReference type="SAM" id="MobiDB-lite"/>
    </source>
</evidence>
<keyword evidence="3" id="KW-1185">Reference proteome</keyword>
<reference evidence="2" key="1">
    <citation type="journal article" date="2023" name="IScience">
        <title>Live-bearing cockroach genome reveals convergent evolutionary mechanisms linked to viviparity in insects and beyond.</title>
        <authorList>
            <person name="Fouks B."/>
            <person name="Harrison M.C."/>
            <person name="Mikhailova A.A."/>
            <person name="Marchal E."/>
            <person name="English S."/>
            <person name="Carruthers M."/>
            <person name="Jennings E.C."/>
            <person name="Chiamaka E.L."/>
            <person name="Frigard R.A."/>
            <person name="Pippel M."/>
            <person name="Attardo G.M."/>
            <person name="Benoit J.B."/>
            <person name="Bornberg-Bauer E."/>
            <person name="Tobe S.S."/>
        </authorList>
    </citation>
    <scope>NUCLEOTIDE SEQUENCE</scope>
    <source>
        <strain evidence="2">Stay&amp;Tobe</strain>
    </source>
</reference>
<proteinExistence type="predicted"/>
<feature type="region of interest" description="Disordered" evidence="1">
    <location>
        <begin position="1"/>
        <end position="22"/>
    </location>
</feature>
<name>A0AAD8E1V9_DIPPU</name>
<organism evidence="2 3">
    <name type="scientific">Diploptera punctata</name>
    <name type="common">Pacific beetle cockroach</name>
    <dbReference type="NCBI Taxonomy" id="6984"/>
    <lineage>
        <taxon>Eukaryota</taxon>
        <taxon>Metazoa</taxon>
        <taxon>Ecdysozoa</taxon>
        <taxon>Arthropoda</taxon>
        <taxon>Hexapoda</taxon>
        <taxon>Insecta</taxon>
        <taxon>Pterygota</taxon>
        <taxon>Neoptera</taxon>
        <taxon>Polyneoptera</taxon>
        <taxon>Dictyoptera</taxon>
        <taxon>Blattodea</taxon>
        <taxon>Blaberoidea</taxon>
        <taxon>Blaberidae</taxon>
        <taxon>Diplopterinae</taxon>
        <taxon>Diploptera</taxon>
    </lineage>
</organism>
<comment type="caution">
    <text evidence="2">The sequence shown here is derived from an EMBL/GenBank/DDBJ whole genome shotgun (WGS) entry which is preliminary data.</text>
</comment>
<protein>
    <submittedName>
        <fullName evidence="2">Uncharacterized protein</fullName>
    </submittedName>
</protein>
<accession>A0AAD8E1V9</accession>
<feature type="non-terminal residue" evidence="2">
    <location>
        <position position="264"/>
    </location>
</feature>
<dbReference type="EMBL" id="JASPKZ010010687">
    <property type="protein sequence ID" value="KAJ9573629.1"/>
    <property type="molecule type" value="Genomic_DNA"/>
</dbReference>